<proteinExistence type="predicted"/>
<dbReference type="SUPFAM" id="SSF103481">
    <property type="entry name" value="Multidrug resistance efflux transporter EmrE"/>
    <property type="match status" value="1"/>
</dbReference>
<comment type="subcellular location">
    <subcellularLocation>
        <location evidence="1">Cell membrane</location>
        <topology evidence="1">Multi-pass membrane protein</topology>
    </subcellularLocation>
</comment>
<keyword evidence="9" id="KW-0443">Lipid metabolism</keyword>
<keyword evidence="8 11" id="KW-1133">Transmembrane helix</keyword>
<keyword evidence="3" id="KW-0444">Lipid biosynthesis</keyword>
<keyword evidence="6 11" id="KW-0812">Transmembrane</keyword>
<dbReference type="GO" id="GO:0022857">
    <property type="term" value="F:transmembrane transporter activity"/>
    <property type="evidence" value="ECO:0007669"/>
    <property type="project" value="InterPro"/>
</dbReference>
<evidence type="ECO:0000259" key="12">
    <source>
        <dbReference type="Pfam" id="PF00892"/>
    </source>
</evidence>
<dbReference type="EMBL" id="QGLF01000001">
    <property type="protein sequence ID" value="PWR23058.1"/>
    <property type="molecule type" value="Genomic_DNA"/>
</dbReference>
<dbReference type="PANTHER" id="PTHR30561:SF9">
    <property type="entry name" value="4-AMINO-4-DEOXY-L-ARABINOSE-PHOSPHOUNDECAPRENOL FLIPPASE SUBUNIT ARNF-RELATED"/>
    <property type="match status" value="1"/>
</dbReference>
<feature type="transmembrane region" description="Helical" evidence="11">
    <location>
        <begin position="35"/>
        <end position="56"/>
    </location>
</feature>
<evidence type="ECO:0000256" key="11">
    <source>
        <dbReference type="SAM" id="Phobius"/>
    </source>
</evidence>
<dbReference type="GO" id="GO:0009103">
    <property type="term" value="P:lipopolysaccharide biosynthetic process"/>
    <property type="evidence" value="ECO:0007669"/>
    <property type="project" value="UniProtKB-KW"/>
</dbReference>
<evidence type="ECO:0000256" key="4">
    <source>
        <dbReference type="ARBA" id="ARBA00022519"/>
    </source>
</evidence>
<feature type="transmembrane region" description="Helical" evidence="11">
    <location>
        <begin position="129"/>
        <end position="147"/>
    </location>
</feature>
<evidence type="ECO:0000256" key="3">
    <source>
        <dbReference type="ARBA" id="ARBA00022516"/>
    </source>
</evidence>
<dbReference type="OrthoDB" id="7189096at2"/>
<evidence type="ECO:0000256" key="6">
    <source>
        <dbReference type="ARBA" id="ARBA00022692"/>
    </source>
</evidence>
<dbReference type="Pfam" id="PF00892">
    <property type="entry name" value="EamA"/>
    <property type="match status" value="1"/>
</dbReference>
<accession>A0A317E7F9</accession>
<feature type="domain" description="EamA" evidence="12">
    <location>
        <begin position="21"/>
        <end position="145"/>
    </location>
</feature>
<gene>
    <name evidence="13" type="ORF">DKG75_00320</name>
</gene>
<evidence type="ECO:0000256" key="5">
    <source>
        <dbReference type="ARBA" id="ARBA00022556"/>
    </source>
</evidence>
<keyword evidence="10 11" id="KW-0472">Membrane</keyword>
<evidence type="ECO:0000256" key="2">
    <source>
        <dbReference type="ARBA" id="ARBA00022475"/>
    </source>
</evidence>
<evidence type="ECO:0000256" key="1">
    <source>
        <dbReference type="ARBA" id="ARBA00004651"/>
    </source>
</evidence>
<name>A0A317E7F9_9PROT</name>
<evidence type="ECO:0000313" key="13">
    <source>
        <dbReference type="EMBL" id="PWR23058.1"/>
    </source>
</evidence>
<comment type="caution">
    <text evidence="13">The sequence shown here is derived from an EMBL/GenBank/DDBJ whole genome shotgun (WGS) entry which is preliminary data.</text>
</comment>
<dbReference type="Gene3D" id="1.10.3730.20">
    <property type="match status" value="1"/>
</dbReference>
<dbReference type="AlphaFoldDB" id="A0A317E7F9"/>
<organism evidence="13 14">
    <name type="scientific">Zavarzinia compransoris</name>
    <dbReference type="NCBI Taxonomy" id="1264899"/>
    <lineage>
        <taxon>Bacteria</taxon>
        <taxon>Pseudomonadati</taxon>
        <taxon>Pseudomonadota</taxon>
        <taxon>Alphaproteobacteria</taxon>
        <taxon>Rhodospirillales</taxon>
        <taxon>Zavarziniaceae</taxon>
        <taxon>Zavarzinia</taxon>
    </lineage>
</organism>
<evidence type="ECO:0000256" key="8">
    <source>
        <dbReference type="ARBA" id="ARBA00022989"/>
    </source>
</evidence>
<evidence type="ECO:0000313" key="14">
    <source>
        <dbReference type="Proteomes" id="UP000246077"/>
    </source>
</evidence>
<feature type="transmembrane region" description="Helical" evidence="11">
    <location>
        <begin position="68"/>
        <end position="96"/>
    </location>
</feature>
<evidence type="ECO:0000256" key="10">
    <source>
        <dbReference type="ARBA" id="ARBA00023136"/>
    </source>
</evidence>
<reference evidence="14" key="1">
    <citation type="submission" date="2018-05" db="EMBL/GenBank/DDBJ databases">
        <title>Zavarzinia sp. HR-AS.</title>
        <authorList>
            <person name="Lee Y."/>
            <person name="Jeon C.O."/>
        </authorList>
    </citation>
    <scope>NUCLEOTIDE SEQUENCE [LARGE SCALE GENOMIC DNA]</scope>
    <source>
        <strain evidence="14">DSM 1231</strain>
    </source>
</reference>
<dbReference type="GO" id="GO:0005886">
    <property type="term" value="C:plasma membrane"/>
    <property type="evidence" value="ECO:0007669"/>
    <property type="project" value="UniProtKB-SubCell"/>
</dbReference>
<sequence>MCPARPLRSGDRETDRGCGMTAVSSQAWRRNLGPVFAWLFLLAFETLAQIALKAGGNALTDQPFGGDWLLAAVTSPWVIAGMAGYIGSFCAWMIILDRTPLSFGFPLTAVVMLCVTLAAYVVFGEVLTGWRTAGIALIILGVIVMGGEEA</sequence>
<keyword evidence="7" id="KW-0448">Lipopolysaccharide biosynthesis</keyword>
<keyword evidence="2" id="KW-1003">Cell membrane</keyword>
<evidence type="ECO:0000256" key="7">
    <source>
        <dbReference type="ARBA" id="ARBA00022985"/>
    </source>
</evidence>
<evidence type="ECO:0000256" key="9">
    <source>
        <dbReference type="ARBA" id="ARBA00023098"/>
    </source>
</evidence>
<keyword evidence="4" id="KW-0997">Cell inner membrane</keyword>
<protein>
    <recommendedName>
        <fullName evidence="12">EamA domain-containing protein</fullName>
    </recommendedName>
</protein>
<keyword evidence="14" id="KW-1185">Reference proteome</keyword>
<feature type="transmembrane region" description="Helical" evidence="11">
    <location>
        <begin position="103"/>
        <end position="123"/>
    </location>
</feature>
<dbReference type="InterPro" id="IPR037185">
    <property type="entry name" value="EmrE-like"/>
</dbReference>
<keyword evidence="5" id="KW-0441">Lipid A biosynthesis</keyword>
<dbReference type="InterPro" id="IPR000620">
    <property type="entry name" value="EamA_dom"/>
</dbReference>
<dbReference type="InterPro" id="IPR000390">
    <property type="entry name" value="Small_drug/metabolite_transptr"/>
</dbReference>
<dbReference type="GO" id="GO:0009245">
    <property type="term" value="P:lipid A biosynthetic process"/>
    <property type="evidence" value="ECO:0007669"/>
    <property type="project" value="UniProtKB-KW"/>
</dbReference>
<dbReference type="Proteomes" id="UP000246077">
    <property type="component" value="Unassembled WGS sequence"/>
</dbReference>
<dbReference type="PANTHER" id="PTHR30561">
    <property type="entry name" value="SMR FAMILY PROTON-DEPENDENT DRUG EFFLUX TRANSPORTER SUGE"/>
    <property type="match status" value="1"/>
</dbReference>